<feature type="transmembrane region" description="Helical" evidence="5">
    <location>
        <begin position="39"/>
        <end position="58"/>
    </location>
</feature>
<evidence type="ECO:0000256" key="4">
    <source>
        <dbReference type="ARBA" id="ARBA00023136"/>
    </source>
</evidence>
<evidence type="ECO:0000256" key="5">
    <source>
        <dbReference type="SAM" id="Phobius"/>
    </source>
</evidence>
<dbReference type="Proteomes" id="UP001595699">
    <property type="component" value="Unassembled WGS sequence"/>
</dbReference>
<keyword evidence="2 5" id="KW-0812">Transmembrane</keyword>
<keyword evidence="3 5" id="KW-1133">Transmembrane helix</keyword>
<comment type="caution">
    <text evidence="6">The sequence shown here is derived from an EMBL/GenBank/DDBJ whole genome shotgun (WGS) entry which is preliminary data.</text>
</comment>
<protein>
    <submittedName>
        <fullName evidence="6">Energy-coupling factor transporter transmembrane component T family protein</fullName>
    </submittedName>
</protein>
<name>A0ABV7YK75_9ACTN</name>
<organism evidence="6 7">
    <name type="scientific">Tenggerimyces flavus</name>
    <dbReference type="NCBI Taxonomy" id="1708749"/>
    <lineage>
        <taxon>Bacteria</taxon>
        <taxon>Bacillati</taxon>
        <taxon>Actinomycetota</taxon>
        <taxon>Actinomycetes</taxon>
        <taxon>Propionibacteriales</taxon>
        <taxon>Nocardioidaceae</taxon>
        <taxon>Tenggerimyces</taxon>
    </lineage>
</organism>
<dbReference type="RefSeq" id="WP_205119101.1">
    <property type="nucleotide sequence ID" value="NZ_JAFBCM010000001.1"/>
</dbReference>
<comment type="subcellular location">
    <subcellularLocation>
        <location evidence="1">Membrane</location>
        <topology evidence="1">Multi-pass membrane protein</topology>
    </subcellularLocation>
</comment>
<dbReference type="PANTHER" id="PTHR33514:SF13">
    <property type="entry name" value="PROTEIN ABCI12, CHLOROPLASTIC"/>
    <property type="match status" value="1"/>
</dbReference>
<dbReference type="EMBL" id="JBHRZH010000036">
    <property type="protein sequence ID" value="MFC3765199.1"/>
    <property type="molecule type" value="Genomic_DNA"/>
</dbReference>
<proteinExistence type="predicted"/>
<dbReference type="CDD" id="cd16914">
    <property type="entry name" value="EcfT"/>
    <property type="match status" value="1"/>
</dbReference>
<reference evidence="7" key="1">
    <citation type="journal article" date="2019" name="Int. J. Syst. Evol. Microbiol.">
        <title>The Global Catalogue of Microorganisms (GCM) 10K type strain sequencing project: providing services to taxonomists for standard genome sequencing and annotation.</title>
        <authorList>
            <consortium name="The Broad Institute Genomics Platform"/>
            <consortium name="The Broad Institute Genome Sequencing Center for Infectious Disease"/>
            <person name="Wu L."/>
            <person name="Ma J."/>
        </authorList>
    </citation>
    <scope>NUCLEOTIDE SEQUENCE [LARGE SCALE GENOMIC DNA]</scope>
    <source>
        <strain evidence="7">CGMCC 4.7241</strain>
    </source>
</reference>
<evidence type="ECO:0000313" key="7">
    <source>
        <dbReference type="Proteomes" id="UP001595699"/>
    </source>
</evidence>
<feature type="transmembrane region" description="Helical" evidence="5">
    <location>
        <begin position="95"/>
        <end position="115"/>
    </location>
</feature>
<evidence type="ECO:0000256" key="2">
    <source>
        <dbReference type="ARBA" id="ARBA00022692"/>
    </source>
</evidence>
<evidence type="ECO:0000313" key="6">
    <source>
        <dbReference type="EMBL" id="MFC3765199.1"/>
    </source>
</evidence>
<feature type="transmembrane region" description="Helical" evidence="5">
    <location>
        <begin position="64"/>
        <end position="83"/>
    </location>
</feature>
<evidence type="ECO:0000256" key="3">
    <source>
        <dbReference type="ARBA" id="ARBA00022989"/>
    </source>
</evidence>
<keyword evidence="4 5" id="KW-0472">Membrane</keyword>
<keyword evidence="7" id="KW-1185">Reference proteome</keyword>
<feature type="transmembrane region" description="Helical" evidence="5">
    <location>
        <begin position="12"/>
        <end position="32"/>
    </location>
</feature>
<dbReference type="PANTHER" id="PTHR33514">
    <property type="entry name" value="PROTEIN ABCI12, CHLOROPLASTIC"/>
    <property type="match status" value="1"/>
</dbReference>
<evidence type="ECO:0000256" key="1">
    <source>
        <dbReference type="ARBA" id="ARBA00004141"/>
    </source>
</evidence>
<dbReference type="InterPro" id="IPR003339">
    <property type="entry name" value="ABC/ECF_trnsptr_transmembrane"/>
</dbReference>
<dbReference type="Pfam" id="PF02361">
    <property type="entry name" value="CbiQ"/>
    <property type="match status" value="1"/>
</dbReference>
<sequence length="198" mass="20994">MIGLYLPGTSPLHRLPAGGKLAGLLVAAIVVLRLDSLQALGIAAAVVLLLAATARVPWREGLRQLRPIGWLAVPLFVLQWLTAGPVRAGVVVGQLVVLVALAALVTLTTRVTAMLDAFEYVLRPLRRVGVDPERVGLVLALAVRCVPLVAQAYQEARDARRARGLEHSPVALAVPLVIRLLKRADAMGEALAARGVDD</sequence>
<accession>A0ABV7YK75</accession>
<gene>
    <name evidence="6" type="ORF">ACFOUW_30495</name>
</gene>